<sequence>MEQVVIVDAIRTRWAVRKAARFATCGQKISPPLNA</sequence>
<evidence type="ECO:0000313" key="2">
    <source>
        <dbReference type="Proteomes" id="UP000254633"/>
    </source>
</evidence>
<organism evidence="1 2">
    <name type="scientific">Salmonella diarizonae</name>
    <dbReference type="NCBI Taxonomy" id="59204"/>
    <lineage>
        <taxon>Bacteria</taxon>
        <taxon>Pseudomonadati</taxon>
        <taxon>Pseudomonadota</taxon>
        <taxon>Gammaproteobacteria</taxon>
        <taxon>Enterobacterales</taxon>
        <taxon>Enterobacteriaceae</taxon>
        <taxon>Salmonella</taxon>
    </lineage>
</organism>
<proteinExistence type="predicted"/>
<protein>
    <submittedName>
        <fullName evidence="1">Uncharacterized protein</fullName>
    </submittedName>
</protein>
<gene>
    <name evidence="1" type="ORF">NCTC10060_05457</name>
</gene>
<dbReference type="Proteomes" id="UP000254633">
    <property type="component" value="Unassembled WGS sequence"/>
</dbReference>
<reference evidence="1 2" key="1">
    <citation type="submission" date="2018-06" db="EMBL/GenBank/DDBJ databases">
        <authorList>
            <consortium name="Pathogen Informatics"/>
            <person name="Doyle S."/>
        </authorList>
    </citation>
    <scope>NUCLEOTIDE SEQUENCE [LARGE SCALE GENOMIC DNA]</scope>
    <source>
        <strain evidence="1 2">NCTC10060</strain>
    </source>
</reference>
<accession>A0A379U5M7</accession>
<dbReference type="AlphaFoldDB" id="A0A379U5M7"/>
<evidence type="ECO:0000313" key="1">
    <source>
        <dbReference type="EMBL" id="SUG58182.1"/>
    </source>
</evidence>
<name>A0A379U5M7_SALDZ</name>
<dbReference type="EMBL" id="UGXH01000003">
    <property type="protein sequence ID" value="SUG58182.1"/>
    <property type="molecule type" value="Genomic_DNA"/>
</dbReference>